<comment type="caution">
    <text evidence="1">The sequence shown here is derived from an EMBL/GenBank/DDBJ whole genome shotgun (WGS) entry which is preliminary data.</text>
</comment>
<evidence type="ECO:0000313" key="1">
    <source>
        <dbReference type="EMBL" id="MBA8847709.1"/>
    </source>
</evidence>
<dbReference type="EMBL" id="JACGWX010000002">
    <property type="protein sequence ID" value="MBA8847709.1"/>
    <property type="molecule type" value="Genomic_DNA"/>
</dbReference>
<dbReference type="RefSeq" id="WP_182490509.1">
    <property type="nucleotide sequence ID" value="NZ_BAAAOV010000023.1"/>
</dbReference>
<organism evidence="1 2">
    <name type="scientific">Microcella alkalica</name>
    <dbReference type="NCBI Taxonomy" id="355930"/>
    <lineage>
        <taxon>Bacteria</taxon>
        <taxon>Bacillati</taxon>
        <taxon>Actinomycetota</taxon>
        <taxon>Actinomycetes</taxon>
        <taxon>Micrococcales</taxon>
        <taxon>Microbacteriaceae</taxon>
        <taxon>Microcella</taxon>
    </lineage>
</organism>
<name>A0A839E4V7_9MICO</name>
<keyword evidence="2" id="KW-1185">Reference proteome</keyword>
<protein>
    <recommendedName>
        <fullName evidence="3">DUF1643 domain-containing protein</fullName>
    </recommendedName>
</protein>
<dbReference type="Pfam" id="PF07799">
    <property type="entry name" value="DUF1643"/>
    <property type="match status" value="1"/>
</dbReference>
<proteinExistence type="predicted"/>
<evidence type="ECO:0008006" key="3">
    <source>
        <dbReference type="Google" id="ProtNLM"/>
    </source>
</evidence>
<accession>A0A839E4V7</accession>
<dbReference type="AlphaFoldDB" id="A0A839E4V7"/>
<sequence length="193" mass="21439">MSTEYPLGQEPDFWEPDPEEQSHRFALGNVQRSSISSPPLIAICMNPSYATRLQADRTVNRLIRASIDNRASGWLMLNLYPERATDASNLSPFDPSLSAANCEVIGAVLRRFGASEVLGAWGGLKNRTLRRARADVLETLERLDVKLFTFDGLTGGGDPLHPTPRGTPLQMRGDKRFLMAKGARLVEHPHETR</sequence>
<dbReference type="InterPro" id="IPR012441">
    <property type="entry name" value="DUF1643"/>
</dbReference>
<dbReference type="Proteomes" id="UP000585905">
    <property type="component" value="Unassembled WGS sequence"/>
</dbReference>
<gene>
    <name evidence="1" type="ORF">FHX53_001294</name>
</gene>
<reference evidence="1 2" key="1">
    <citation type="submission" date="2020-07" db="EMBL/GenBank/DDBJ databases">
        <title>Sequencing the genomes of 1000 actinobacteria strains.</title>
        <authorList>
            <person name="Klenk H.-P."/>
        </authorList>
    </citation>
    <scope>NUCLEOTIDE SEQUENCE [LARGE SCALE GENOMIC DNA]</scope>
    <source>
        <strain evidence="1 2">DSM 19663</strain>
    </source>
</reference>
<evidence type="ECO:0000313" key="2">
    <source>
        <dbReference type="Proteomes" id="UP000585905"/>
    </source>
</evidence>